<accession>A0ABN0RDK9</accession>
<dbReference type="PIRSF" id="PIRSF034961">
    <property type="entry name" value="UCP034961_SH3_2"/>
    <property type="match status" value="1"/>
</dbReference>
<dbReference type="InterPro" id="IPR014593">
    <property type="entry name" value="UCP034961_SH3_2"/>
</dbReference>
<dbReference type="SUPFAM" id="SSF50044">
    <property type="entry name" value="SH3-domain"/>
    <property type="match status" value="2"/>
</dbReference>
<gene>
    <name evidence="1" type="ORF">MFLO_11969</name>
</gene>
<reference evidence="1 2" key="1">
    <citation type="journal article" date="2014" name="Int. J. Syst. Evol. Microbiol.">
        <title>Listeria floridensis sp. nov., Listeria aquatica sp. nov., Listeria cornellensis sp. nov., Listeria riparia sp. nov. and Listeria grandensis sp. nov., from agricultural and natural environments.</title>
        <authorList>
            <person name="den Bakker H.C."/>
            <person name="Warchocki S."/>
            <person name="Wright E.M."/>
            <person name="Allred A.F."/>
            <person name="Ahlstrom C."/>
            <person name="Manuel C.S."/>
            <person name="Stasiewicz M.J."/>
            <person name="Burrell A."/>
            <person name="Roof S."/>
            <person name="Strawn L."/>
            <person name="Fortes E.D."/>
            <person name="Nightingale K.K."/>
            <person name="Kephart D."/>
            <person name="Wiedmann M."/>
        </authorList>
    </citation>
    <scope>NUCLEOTIDE SEQUENCE [LARGE SCALE GENOMIC DNA]</scope>
    <source>
        <strain evidence="1 2">FSL S10-1187</strain>
    </source>
</reference>
<dbReference type="RefSeq" id="WP_036097928.1">
    <property type="nucleotide sequence ID" value="NZ_AODF01000027.1"/>
</dbReference>
<keyword evidence="2" id="KW-1185">Reference proteome</keyword>
<dbReference type="InterPro" id="IPR036028">
    <property type="entry name" value="SH3-like_dom_sf"/>
</dbReference>
<evidence type="ECO:0000313" key="1">
    <source>
        <dbReference type="EMBL" id="EUJ28860.1"/>
    </source>
</evidence>
<proteinExistence type="predicted"/>
<sequence>MNKSYIVTKAHHPSIKHPLFLNMNEGIWILQEDNAYPGWVLVKAKSSGTEGYAPKQIIAYGENENSGTVTEDYSARELDVNVNDKLESNRELNGWAWCVTEEKRAGWVPLENLEEA</sequence>
<dbReference type="EMBL" id="AODF01000027">
    <property type="protein sequence ID" value="EUJ28860.1"/>
    <property type="molecule type" value="Genomic_DNA"/>
</dbReference>
<name>A0ABN0RDK9_9LIST</name>
<comment type="caution">
    <text evidence="1">The sequence shown here is derived from an EMBL/GenBank/DDBJ whole genome shotgun (WGS) entry which is preliminary data.</text>
</comment>
<organism evidence="1 2">
    <name type="scientific">Listeria floridensis FSL S10-1187</name>
    <dbReference type="NCBI Taxonomy" id="1265817"/>
    <lineage>
        <taxon>Bacteria</taxon>
        <taxon>Bacillati</taxon>
        <taxon>Bacillota</taxon>
        <taxon>Bacilli</taxon>
        <taxon>Bacillales</taxon>
        <taxon>Listeriaceae</taxon>
        <taxon>Listeria</taxon>
    </lineage>
</organism>
<dbReference type="Proteomes" id="UP000019249">
    <property type="component" value="Unassembled WGS sequence"/>
</dbReference>
<protein>
    <submittedName>
        <fullName evidence="1">SH3 domain-containing protein</fullName>
    </submittedName>
</protein>
<evidence type="ECO:0000313" key="2">
    <source>
        <dbReference type="Proteomes" id="UP000019249"/>
    </source>
</evidence>